<dbReference type="EMBL" id="SMAP01000001">
    <property type="protein sequence ID" value="TCT25861.1"/>
    <property type="molecule type" value="Genomic_DNA"/>
</dbReference>
<dbReference type="FunFam" id="3.90.400.10:FF:000002">
    <property type="entry name" value="Sucrose isomerase"/>
    <property type="match status" value="1"/>
</dbReference>
<protein>
    <submittedName>
        <fullName evidence="5">Alpha-glucosidase</fullName>
    </submittedName>
</protein>
<dbReference type="CDD" id="cd11330">
    <property type="entry name" value="AmyAc_OligoGlu"/>
    <property type="match status" value="1"/>
</dbReference>
<feature type="domain" description="Glycosyl hydrolase family 13 catalytic" evidence="4">
    <location>
        <begin position="14"/>
        <end position="405"/>
    </location>
</feature>
<dbReference type="InterPro" id="IPR045857">
    <property type="entry name" value="O16G_dom_2"/>
</dbReference>
<evidence type="ECO:0000256" key="1">
    <source>
        <dbReference type="ARBA" id="ARBA00008061"/>
    </source>
</evidence>
<dbReference type="AlphaFoldDB" id="A0A4R3NB09"/>
<comment type="similarity">
    <text evidence="1">Belongs to the glycosyl hydrolase 13 family.</text>
</comment>
<evidence type="ECO:0000313" key="5">
    <source>
        <dbReference type="EMBL" id="TCT25861.1"/>
    </source>
</evidence>
<dbReference type="Proteomes" id="UP000295414">
    <property type="component" value="Unassembled WGS sequence"/>
</dbReference>
<reference evidence="5 6" key="1">
    <citation type="submission" date="2019-03" db="EMBL/GenBank/DDBJ databases">
        <title>Genomic Encyclopedia of Type Strains, Phase IV (KMG-IV): sequencing the most valuable type-strain genomes for metagenomic binning, comparative biology and taxonomic classification.</title>
        <authorList>
            <person name="Goeker M."/>
        </authorList>
    </citation>
    <scope>NUCLEOTIDE SEQUENCE [LARGE SCALE GENOMIC DNA]</scope>
    <source>
        <strain evidence="5 6">DSM 13605</strain>
    </source>
</reference>
<keyword evidence="3" id="KW-0326">Glycosidase</keyword>
<gene>
    <name evidence="5" type="ORF">EDC34_101187</name>
</gene>
<keyword evidence="2" id="KW-0378">Hydrolase</keyword>
<keyword evidence="6" id="KW-1185">Reference proteome</keyword>
<dbReference type="PANTHER" id="PTHR10357:SF179">
    <property type="entry name" value="NEUTRAL AND BASIC AMINO ACID TRANSPORT PROTEIN RBAT"/>
    <property type="match status" value="1"/>
</dbReference>
<comment type="caution">
    <text evidence="5">The sequence shown here is derived from an EMBL/GenBank/DDBJ whole genome shotgun (WGS) entry which is preliminary data.</text>
</comment>
<evidence type="ECO:0000313" key="6">
    <source>
        <dbReference type="Proteomes" id="UP000295414"/>
    </source>
</evidence>
<dbReference type="GO" id="GO:0009313">
    <property type="term" value="P:oligosaccharide catabolic process"/>
    <property type="evidence" value="ECO:0007669"/>
    <property type="project" value="TreeGrafter"/>
</dbReference>
<proteinExistence type="inferred from homology"/>
<dbReference type="SUPFAM" id="SSF51011">
    <property type="entry name" value="Glycosyl hydrolase domain"/>
    <property type="match status" value="1"/>
</dbReference>
<dbReference type="PANTHER" id="PTHR10357">
    <property type="entry name" value="ALPHA-AMYLASE FAMILY MEMBER"/>
    <property type="match status" value="1"/>
</dbReference>
<evidence type="ECO:0000256" key="3">
    <source>
        <dbReference type="ARBA" id="ARBA00023295"/>
    </source>
</evidence>
<dbReference type="SMART" id="SM00642">
    <property type="entry name" value="Aamy"/>
    <property type="match status" value="1"/>
</dbReference>
<dbReference type="InterPro" id="IPR013780">
    <property type="entry name" value="Glyco_hydro_b"/>
</dbReference>
<dbReference type="SUPFAM" id="SSF51445">
    <property type="entry name" value="(Trans)glycosidases"/>
    <property type="match status" value="1"/>
</dbReference>
<dbReference type="GO" id="GO:0004556">
    <property type="term" value="F:alpha-amylase activity"/>
    <property type="evidence" value="ECO:0007669"/>
    <property type="project" value="TreeGrafter"/>
</dbReference>
<organism evidence="5 6">
    <name type="scientific">Thermomonas haemolytica</name>
    <dbReference type="NCBI Taxonomy" id="141949"/>
    <lineage>
        <taxon>Bacteria</taxon>
        <taxon>Pseudomonadati</taxon>
        <taxon>Pseudomonadota</taxon>
        <taxon>Gammaproteobacteria</taxon>
        <taxon>Lysobacterales</taxon>
        <taxon>Lysobacteraceae</taxon>
        <taxon>Thermomonas</taxon>
    </lineage>
</organism>
<evidence type="ECO:0000259" key="4">
    <source>
        <dbReference type="SMART" id="SM00642"/>
    </source>
</evidence>
<sequence>MAAGNWWRGAVIYQVYPRSYLDSDGDGVGDLPGLLARLDYIASLGVDAIWISPFFTSPMADFGYDIADYRDVDPLFGTLADFDRVLAKAHALGLKVMIDQVLSHCSDRHAWFQESRQSRDNPKADWFVWADARPDGSPPNNWLSIFGGVAWQWEPRRGQYYLHNFLPSQPDLNFHNPQVRAAQLDNVKFWLDRGVDGLRLDAINFCFHDAQLRDNPPKPVELRTGRGFSPDNPYAFQYHWYNNTQPENLGFLHDLRALMDRYPDVGALGEISSEDSLATMAEYCAPGRLHMGYSFELLTEDASPAYIRSTVEALEAKLGADWPCWAISNHDVQRAVTRWGSGAPEAGDDALARQLVALVCCLRGSVCLYQGEELGLPEAEVPFEALQDPYGKTFWPNFKGRDGCRTPMPWDASAEAGFTSGTPWLPIPEAHRARSVAAQEQDPRSVLHATRAFLRWRRGQPALVEGGIRFLDAPPPLLAFVREHAGQRLLAVFNLSPAPVAWPAFAAGALLAVPGPEAGHLQDGTLHLPPRGAAFAMLE</sequence>
<dbReference type="InterPro" id="IPR017853">
    <property type="entry name" value="GH"/>
</dbReference>
<name>A0A4R3NB09_9GAMM</name>
<dbReference type="Gene3D" id="2.60.40.1180">
    <property type="entry name" value="Golgi alpha-mannosidase II"/>
    <property type="match status" value="1"/>
</dbReference>
<accession>A0A4R3NB09</accession>
<dbReference type="InterPro" id="IPR006047">
    <property type="entry name" value="GH13_cat_dom"/>
</dbReference>
<dbReference type="OrthoDB" id="9805159at2"/>
<dbReference type="Gene3D" id="3.90.400.10">
    <property type="entry name" value="Oligo-1,6-glucosidase, Domain 2"/>
    <property type="match status" value="1"/>
</dbReference>
<dbReference type="Gene3D" id="3.20.20.80">
    <property type="entry name" value="Glycosidases"/>
    <property type="match status" value="1"/>
</dbReference>
<dbReference type="RefSeq" id="WP_114958989.1">
    <property type="nucleotide sequence ID" value="NZ_MSZW01000005.1"/>
</dbReference>
<dbReference type="Pfam" id="PF00128">
    <property type="entry name" value="Alpha-amylase"/>
    <property type="match status" value="1"/>
</dbReference>
<evidence type="ECO:0000256" key="2">
    <source>
        <dbReference type="ARBA" id="ARBA00022801"/>
    </source>
</evidence>